<dbReference type="Gene3D" id="2.30.40.10">
    <property type="entry name" value="Urease, subunit C, domain 1"/>
    <property type="match status" value="1"/>
</dbReference>
<dbReference type="CDD" id="cd01300">
    <property type="entry name" value="YtcJ_like"/>
    <property type="match status" value="1"/>
</dbReference>
<dbReference type="PANTHER" id="PTHR22642:SF2">
    <property type="entry name" value="PROTEIN LONG AFTER FAR-RED 3"/>
    <property type="match status" value="1"/>
</dbReference>
<protein>
    <submittedName>
        <fullName evidence="2">N-substituted formamide deformylase</fullName>
        <ecNumber evidence="2">3.5.1.91</ecNumber>
    </submittedName>
</protein>
<keyword evidence="2" id="KW-0378">Hydrolase</keyword>
<dbReference type="EC" id="3.5.1.91" evidence="2"/>
<sequence length="575" mass="63718">MGDKVFADLALTSGVVYSADNRDTIYEAVAIKGNRIIFVGSDAEVANYINKNTKVIDLQGKMVIPGLIDTHIHPPGLSLSELYEVQLFGIRSLEGYIEAVKKYIDQHPNATAVYGRGWLWSAFTGDELTKGPRKEHLDAIAPDIPVALRAMDGHSLWVNSKALEVNGITCETEVPAGVVIEKDAVSGELWGTLKEGAMSLAAQPQYSLDQYTDAMNAFQKKMHSFGITGTLCITGQYIKIILQACDQLEKRGELALRIRCATTVNPQDDLSRQFAAINELRQQYDSPLLRVTTAKFFADGVVEGGTACLLKPYTLAAGKGPNYYGDFLWDMEEIKQAFCVANSLGLQIHVHSIGDAATRNILDALEYVQSKAPPGDYRNTITHLQLVGKTDIPRFKELNVIACVQPYWHFKSPHWWQDVDYRILGERAEEEYPLGTFFANGVTVTSSSDHPITRVPYPLTGIDIGVTRNIDNGSSYEIEDITDMDDDLCLLNKKERATIRQMIKSFTINGAYTMFIDHETGSIEAGKLADLAVLDQNLLTINPVDIDKVKVVMTFFDGKLVYENTDKSQAVQKQA</sequence>
<reference evidence="2 3" key="1">
    <citation type="journal article" date="2018" name="Int. J. Syst. Evol. Microbiol.">
        <title>Methylomusa anaerophila gen. nov., sp. nov., an anaerobic methanol-utilizing bacterium isolated from a microbial fuel cell.</title>
        <authorList>
            <person name="Amano N."/>
            <person name="Yamamuro A."/>
            <person name="Miyahara M."/>
            <person name="Kouzuma A."/>
            <person name="Abe T."/>
            <person name="Watanabe K."/>
        </authorList>
    </citation>
    <scope>NUCLEOTIDE SEQUENCE [LARGE SCALE GENOMIC DNA]</scope>
    <source>
        <strain evidence="2 3">MMFC1</strain>
    </source>
</reference>
<dbReference type="PANTHER" id="PTHR22642">
    <property type="entry name" value="IMIDAZOLONEPROPIONASE"/>
    <property type="match status" value="1"/>
</dbReference>
<evidence type="ECO:0000313" key="3">
    <source>
        <dbReference type="Proteomes" id="UP000276437"/>
    </source>
</evidence>
<dbReference type="EMBL" id="AP018449">
    <property type="protein sequence ID" value="BBB89490.1"/>
    <property type="molecule type" value="Genomic_DNA"/>
</dbReference>
<dbReference type="Gene3D" id="3.20.20.140">
    <property type="entry name" value="Metal-dependent hydrolases"/>
    <property type="match status" value="1"/>
</dbReference>
<dbReference type="SUPFAM" id="SSF51338">
    <property type="entry name" value="Composite domain of metallo-dependent hydrolases"/>
    <property type="match status" value="1"/>
</dbReference>
<gene>
    <name evidence="2" type="primary">nfdA</name>
    <name evidence="2" type="ORF">MAMMFC1_00123</name>
</gene>
<proteinExistence type="predicted"/>
<dbReference type="InterPro" id="IPR011059">
    <property type="entry name" value="Metal-dep_hydrolase_composite"/>
</dbReference>
<dbReference type="InterPro" id="IPR032466">
    <property type="entry name" value="Metal_Hydrolase"/>
</dbReference>
<dbReference type="RefSeq" id="WP_126305628.1">
    <property type="nucleotide sequence ID" value="NZ_AP018449.1"/>
</dbReference>
<dbReference type="Proteomes" id="UP000276437">
    <property type="component" value="Chromosome"/>
</dbReference>
<keyword evidence="3" id="KW-1185">Reference proteome</keyword>
<dbReference type="KEGG" id="mana:MAMMFC1_00123"/>
<dbReference type="SUPFAM" id="SSF51556">
    <property type="entry name" value="Metallo-dependent hydrolases"/>
    <property type="match status" value="1"/>
</dbReference>
<dbReference type="Gene3D" id="3.10.310.70">
    <property type="match status" value="1"/>
</dbReference>
<dbReference type="InterPro" id="IPR013108">
    <property type="entry name" value="Amidohydro_3"/>
</dbReference>
<dbReference type="GO" id="GO:0016810">
    <property type="term" value="F:hydrolase activity, acting on carbon-nitrogen (but not peptide) bonds"/>
    <property type="evidence" value="ECO:0007669"/>
    <property type="project" value="InterPro"/>
</dbReference>
<accession>A0A348AEJ2</accession>
<name>A0A348AEJ2_9FIRM</name>
<dbReference type="OrthoDB" id="9767366at2"/>
<dbReference type="AlphaFoldDB" id="A0A348AEJ2"/>
<dbReference type="Pfam" id="PF07969">
    <property type="entry name" value="Amidohydro_3"/>
    <property type="match status" value="1"/>
</dbReference>
<evidence type="ECO:0000259" key="1">
    <source>
        <dbReference type="Pfam" id="PF07969"/>
    </source>
</evidence>
<dbReference type="InterPro" id="IPR033932">
    <property type="entry name" value="YtcJ-like"/>
</dbReference>
<feature type="domain" description="Amidohydrolase 3" evidence="1">
    <location>
        <begin position="54"/>
        <end position="562"/>
    </location>
</feature>
<evidence type="ECO:0000313" key="2">
    <source>
        <dbReference type="EMBL" id="BBB89490.1"/>
    </source>
</evidence>
<organism evidence="2 3">
    <name type="scientific">Methylomusa anaerophila</name>
    <dbReference type="NCBI Taxonomy" id="1930071"/>
    <lineage>
        <taxon>Bacteria</taxon>
        <taxon>Bacillati</taxon>
        <taxon>Bacillota</taxon>
        <taxon>Negativicutes</taxon>
        <taxon>Selenomonadales</taxon>
        <taxon>Sporomusaceae</taxon>
        <taxon>Methylomusa</taxon>
    </lineage>
</organism>